<reference evidence="1 2" key="1">
    <citation type="submission" date="2015-01" db="EMBL/GenBank/DDBJ databases">
        <title>Evolution of Trichinella species and genotypes.</title>
        <authorList>
            <person name="Korhonen P.K."/>
            <person name="Edoardo P."/>
            <person name="Giuseppe L.R."/>
            <person name="Gasser R.B."/>
        </authorList>
    </citation>
    <scope>NUCLEOTIDE SEQUENCE [LARGE SCALE GENOMIC DNA]</scope>
    <source>
        <strain evidence="1">ISS470</strain>
    </source>
</reference>
<name>A0A0V1F713_TRIPS</name>
<keyword evidence="2" id="KW-1185">Reference proteome</keyword>
<dbReference type="EMBL" id="JYDT01000193">
    <property type="protein sequence ID" value="KRY81994.1"/>
    <property type="molecule type" value="Genomic_DNA"/>
</dbReference>
<gene>
    <name evidence="1" type="ORF">T4D_6854</name>
</gene>
<organism evidence="1 2">
    <name type="scientific">Trichinella pseudospiralis</name>
    <name type="common">Parasitic roundworm</name>
    <dbReference type="NCBI Taxonomy" id="6337"/>
    <lineage>
        <taxon>Eukaryota</taxon>
        <taxon>Metazoa</taxon>
        <taxon>Ecdysozoa</taxon>
        <taxon>Nematoda</taxon>
        <taxon>Enoplea</taxon>
        <taxon>Dorylaimia</taxon>
        <taxon>Trichinellida</taxon>
        <taxon>Trichinellidae</taxon>
        <taxon>Trichinella</taxon>
    </lineage>
</organism>
<accession>A0A0V1F713</accession>
<sequence length="95" mass="11084">MIGATYTDGCKYEIDEQCILFENEEEEEATHQFDQIRGGKFSIKFMTRMTRMRRRFTVIKEIICVSANSEMLRPAFPIYPVCMKAIDLVVCTDTK</sequence>
<dbReference type="AlphaFoldDB" id="A0A0V1F713"/>
<proteinExistence type="predicted"/>
<dbReference type="Proteomes" id="UP000054995">
    <property type="component" value="Unassembled WGS sequence"/>
</dbReference>
<evidence type="ECO:0000313" key="1">
    <source>
        <dbReference type="EMBL" id="KRY81994.1"/>
    </source>
</evidence>
<evidence type="ECO:0000313" key="2">
    <source>
        <dbReference type="Proteomes" id="UP000054995"/>
    </source>
</evidence>
<comment type="caution">
    <text evidence="1">The sequence shown here is derived from an EMBL/GenBank/DDBJ whole genome shotgun (WGS) entry which is preliminary data.</text>
</comment>
<dbReference type="OrthoDB" id="5920650at2759"/>
<protein>
    <submittedName>
        <fullName evidence="1">Uncharacterized protein</fullName>
    </submittedName>
</protein>